<dbReference type="SMART" id="SM00091">
    <property type="entry name" value="PAS"/>
    <property type="match status" value="6"/>
</dbReference>
<dbReference type="Pfam" id="PF08448">
    <property type="entry name" value="PAS_4"/>
    <property type="match status" value="1"/>
</dbReference>
<organism evidence="9 10">
    <name type="scientific">Rhodohalobacter barkolensis</name>
    <dbReference type="NCBI Taxonomy" id="2053187"/>
    <lineage>
        <taxon>Bacteria</taxon>
        <taxon>Pseudomonadati</taxon>
        <taxon>Balneolota</taxon>
        <taxon>Balneolia</taxon>
        <taxon>Balneolales</taxon>
        <taxon>Balneolaceae</taxon>
        <taxon>Rhodohalobacter</taxon>
    </lineage>
</organism>
<dbReference type="InterPro" id="IPR000700">
    <property type="entry name" value="PAS-assoc_C"/>
</dbReference>
<dbReference type="SMART" id="SM00086">
    <property type="entry name" value="PAC"/>
    <property type="match status" value="5"/>
</dbReference>
<dbReference type="Pfam" id="PF00989">
    <property type="entry name" value="PAS"/>
    <property type="match status" value="1"/>
</dbReference>
<dbReference type="InterPro" id="IPR013655">
    <property type="entry name" value="PAS_fold_3"/>
</dbReference>
<dbReference type="SUPFAM" id="SSF55874">
    <property type="entry name" value="ATPase domain of HSP90 chaperone/DNA topoisomerase II/histidine kinase"/>
    <property type="match status" value="1"/>
</dbReference>
<dbReference type="Pfam" id="PF13188">
    <property type="entry name" value="PAS_8"/>
    <property type="match status" value="1"/>
</dbReference>
<protein>
    <recommendedName>
        <fullName evidence="2">histidine kinase</fullName>
        <ecNumber evidence="2">2.7.13.3</ecNumber>
    </recommendedName>
</protein>
<dbReference type="InterPro" id="IPR052162">
    <property type="entry name" value="Sensor_kinase/Photoreceptor"/>
</dbReference>
<dbReference type="SUPFAM" id="SSF55785">
    <property type="entry name" value="PYP-like sensor domain (PAS domain)"/>
    <property type="match status" value="6"/>
</dbReference>
<gene>
    <name evidence="9" type="ORF">CWD77_15165</name>
</gene>
<dbReference type="InterPro" id="IPR001610">
    <property type="entry name" value="PAC"/>
</dbReference>
<feature type="domain" description="PAC" evidence="8">
    <location>
        <begin position="725"/>
        <end position="780"/>
    </location>
</feature>
<dbReference type="NCBIfam" id="TIGR00229">
    <property type="entry name" value="sensory_box"/>
    <property type="match status" value="4"/>
</dbReference>
<dbReference type="GO" id="GO:0004673">
    <property type="term" value="F:protein histidine kinase activity"/>
    <property type="evidence" value="ECO:0007669"/>
    <property type="project" value="UniProtKB-EC"/>
</dbReference>
<feature type="domain" description="PAC" evidence="8">
    <location>
        <begin position="599"/>
        <end position="651"/>
    </location>
</feature>
<evidence type="ECO:0000259" key="8">
    <source>
        <dbReference type="PROSITE" id="PS50113"/>
    </source>
</evidence>
<dbReference type="EC" id="2.7.13.3" evidence="2"/>
<dbReference type="InterPro" id="IPR005467">
    <property type="entry name" value="His_kinase_dom"/>
</dbReference>
<comment type="caution">
    <text evidence="9">The sequence shown here is derived from an EMBL/GenBank/DDBJ whole genome shotgun (WGS) entry which is preliminary data.</text>
</comment>
<dbReference type="RefSeq" id="WP_101074431.1">
    <property type="nucleotide sequence ID" value="NZ_PISP01000006.1"/>
</dbReference>
<proteinExistence type="predicted"/>
<dbReference type="AlphaFoldDB" id="A0A2N0VEY0"/>
<dbReference type="InterPro" id="IPR011495">
    <property type="entry name" value="Sig_transdc_His_kin_sub2_dim/P"/>
</dbReference>
<keyword evidence="5" id="KW-0418">Kinase</keyword>
<evidence type="ECO:0000313" key="9">
    <source>
        <dbReference type="EMBL" id="PKD42736.1"/>
    </source>
</evidence>
<dbReference type="Pfam" id="PF08447">
    <property type="entry name" value="PAS_3"/>
    <property type="match status" value="1"/>
</dbReference>
<dbReference type="InterPro" id="IPR013656">
    <property type="entry name" value="PAS_4"/>
</dbReference>
<evidence type="ECO:0000256" key="5">
    <source>
        <dbReference type="ARBA" id="ARBA00022777"/>
    </source>
</evidence>
<comment type="catalytic activity">
    <reaction evidence="1">
        <text>ATP + protein L-histidine = ADP + protein N-phospho-L-histidine.</text>
        <dbReference type="EC" id="2.7.13.3"/>
    </reaction>
</comment>
<evidence type="ECO:0000259" key="7">
    <source>
        <dbReference type="PROSITE" id="PS50112"/>
    </source>
</evidence>
<accession>A0A2N0VEY0</accession>
<evidence type="ECO:0000259" key="6">
    <source>
        <dbReference type="PROSITE" id="PS50109"/>
    </source>
</evidence>
<name>A0A2N0VEY0_9BACT</name>
<dbReference type="GO" id="GO:0006355">
    <property type="term" value="P:regulation of DNA-templated transcription"/>
    <property type="evidence" value="ECO:0007669"/>
    <property type="project" value="InterPro"/>
</dbReference>
<dbReference type="Pfam" id="PF07568">
    <property type="entry name" value="HisKA_2"/>
    <property type="match status" value="1"/>
</dbReference>
<dbReference type="PANTHER" id="PTHR43304:SF1">
    <property type="entry name" value="PAC DOMAIN-CONTAINING PROTEIN"/>
    <property type="match status" value="1"/>
</dbReference>
<feature type="domain" description="PAS" evidence="7">
    <location>
        <begin position="33"/>
        <end position="55"/>
    </location>
</feature>
<reference evidence="9 10" key="1">
    <citation type="submission" date="2017-11" db="EMBL/GenBank/DDBJ databases">
        <title>Rhodohalobacter 15182 sp. nov., isolated from a salt lake.</title>
        <authorList>
            <person name="Han S."/>
        </authorList>
    </citation>
    <scope>NUCLEOTIDE SEQUENCE [LARGE SCALE GENOMIC DNA]</scope>
    <source>
        <strain evidence="9 10">15182</strain>
    </source>
</reference>
<sequence>MQFSESILASSPFGFAYHKVVLNEKNRPVDYTFLKVNEAFEKLTGLKGKEIIGKSAKEVLPGIDDGSEDWIGTFGDIALKGKSDVIEQYSKPLDRWFQVQVWSDETGYFATLFVDITEKTRARKQIKSKEKEYHEIFSNIAQSIFVIDITPDERFIIKDFNDTQLTYLNMKREDVQGKFIDEVFPKEVADNIISNYQNCLAAGAEISYEEDVSMPGRGRRHYLTTISPIRNESDRIYRFVGISVEITERKGAEEALNQEREFNNAILTSAADGIVACDANGKLVLFNDKAREWHGVDLMKIPVEEAVHHYDLCHLDGETPLKPSEIPLMRAFNGEAVLNAGMSIVPKGKPARYILASGSPIIDERGGKLGAVIMMKDITERIKVERKLQENEERLEATLHSIGDGVISCNKEGSILNINRVAEKLTGWTENDAIGEPIDKVFDIINAHTREKSENPVKRALKEGRIVGLANHTILISKDGVEFQIADSCAPIRDAERNIIGCVLVFRDVTDEYRQREALRASEERFRSLTYNIPGVIYLCNNDERFTMNFISDQVEELTGYPAQDFLKDRISFIDLYHPDDIDWIQDEINQAVNNRESFQLNYRILHRNGSWRWILEHGTGIYSEDDELQYLEGYLTDITERKEAEELVHKASQQLEFHIENSPLAVIVSDENFEVVQWSKSAEELFGWTEEEVLEKRREEWAFTHKDDIESVNQKIDELLQGRKSSNVSRNRNYTKEGKLLNCEWYNSVMFDKNGKIISIFSLVHDVSDREEKERAIKESLAEKEIMLSEIHHRVKNNLAVVSGLMQLQALGTDDDKLQAELYDSVNRIKTMASVHELLYQSDSYSRLDFRDTILQLVNNISETLQASTEVDIDIQCEDIKLNINKAIPASLIVNEVVTNAYKHAFVNREKGRLTFKITDTEGTVSIIIADDGVGIESGRIKKFESLGMHLIQELTNQVNGTFEYVNVNPGTEFRLKFPK</sequence>
<feature type="domain" description="PAS" evidence="7">
    <location>
        <begin position="652"/>
        <end position="724"/>
    </location>
</feature>
<dbReference type="InterPro" id="IPR036890">
    <property type="entry name" value="HATPase_C_sf"/>
</dbReference>
<dbReference type="PROSITE" id="PS50112">
    <property type="entry name" value="PAS"/>
    <property type="match status" value="4"/>
</dbReference>
<keyword evidence="3" id="KW-0597">Phosphoprotein</keyword>
<feature type="domain" description="PAS" evidence="7">
    <location>
        <begin position="522"/>
        <end position="596"/>
    </location>
</feature>
<dbReference type="InterPro" id="IPR013767">
    <property type="entry name" value="PAS_fold"/>
</dbReference>
<evidence type="ECO:0000256" key="1">
    <source>
        <dbReference type="ARBA" id="ARBA00000085"/>
    </source>
</evidence>
<dbReference type="PANTHER" id="PTHR43304">
    <property type="entry name" value="PHYTOCHROME-LIKE PROTEIN CPH1"/>
    <property type="match status" value="1"/>
</dbReference>
<dbReference type="InterPro" id="IPR000014">
    <property type="entry name" value="PAS"/>
</dbReference>
<dbReference type="Gene3D" id="3.30.450.20">
    <property type="entry name" value="PAS domain"/>
    <property type="match status" value="6"/>
</dbReference>
<dbReference type="Pfam" id="PF02518">
    <property type="entry name" value="HATPase_c"/>
    <property type="match status" value="1"/>
</dbReference>
<dbReference type="InterPro" id="IPR035965">
    <property type="entry name" value="PAS-like_dom_sf"/>
</dbReference>
<dbReference type="SMART" id="SM00387">
    <property type="entry name" value="HATPase_c"/>
    <property type="match status" value="1"/>
</dbReference>
<evidence type="ECO:0000256" key="4">
    <source>
        <dbReference type="ARBA" id="ARBA00022679"/>
    </source>
</evidence>
<feature type="domain" description="PAS" evidence="7">
    <location>
        <begin position="391"/>
        <end position="464"/>
    </location>
</feature>
<dbReference type="OrthoDB" id="1419493at2"/>
<keyword evidence="4" id="KW-0808">Transferase</keyword>
<feature type="domain" description="PAC" evidence="8">
    <location>
        <begin position="338"/>
        <end position="390"/>
    </location>
</feature>
<evidence type="ECO:0000256" key="3">
    <source>
        <dbReference type="ARBA" id="ARBA00022553"/>
    </source>
</evidence>
<dbReference type="InterPro" id="IPR003594">
    <property type="entry name" value="HATPase_dom"/>
</dbReference>
<dbReference type="PROSITE" id="PS50113">
    <property type="entry name" value="PAC"/>
    <property type="match status" value="5"/>
</dbReference>
<dbReference type="Pfam" id="PF13426">
    <property type="entry name" value="PAS_9"/>
    <property type="match status" value="2"/>
</dbReference>
<dbReference type="CDD" id="cd00130">
    <property type="entry name" value="PAS"/>
    <property type="match status" value="5"/>
</dbReference>
<feature type="domain" description="PAC" evidence="8">
    <location>
        <begin position="206"/>
        <end position="258"/>
    </location>
</feature>
<feature type="domain" description="PAC" evidence="8">
    <location>
        <begin position="469"/>
        <end position="521"/>
    </location>
</feature>
<evidence type="ECO:0000256" key="2">
    <source>
        <dbReference type="ARBA" id="ARBA00012438"/>
    </source>
</evidence>
<dbReference type="PROSITE" id="PS50109">
    <property type="entry name" value="HIS_KIN"/>
    <property type="match status" value="1"/>
</dbReference>
<dbReference type="Proteomes" id="UP000233398">
    <property type="component" value="Unassembled WGS sequence"/>
</dbReference>
<evidence type="ECO:0000313" key="10">
    <source>
        <dbReference type="Proteomes" id="UP000233398"/>
    </source>
</evidence>
<keyword evidence="10" id="KW-1185">Reference proteome</keyword>
<dbReference type="Gene3D" id="3.30.565.10">
    <property type="entry name" value="Histidine kinase-like ATPase, C-terminal domain"/>
    <property type="match status" value="1"/>
</dbReference>
<dbReference type="EMBL" id="PISP01000006">
    <property type="protein sequence ID" value="PKD42736.1"/>
    <property type="molecule type" value="Genomic_DNA"/>
</dbReference>
<feature type="domain" description="Histidine kinase" evidence="6">
    <location>
        <begin position="791"/>
        <end position="981"/>
    </location>
</feature>